<dbReference type="Pfam" id="PF00379">
    <property type="entry name" value="Chitin_bind_4"/>
    <property type="match status" value="1"/>
</dbReference>
<dbReference type="PRINTS" id="PR00947">
    <property type="entry name" value="CUTICLE"/>
</dbReference>
<dbReference type="GO" id="GO:0062129">
    <property type="term" value="C:chitin-based extracellular matrix"/>
    <property type="evidence" value="ECO:0007669"/>
    <property type="project" value="TreeGrafter"/>
</dbReference>
<dbReference type="AlphaFoldDB" id="A0AAW1L6J1"/>
<keyword evidence="4" id="KW-1185">Reference proteome</keyword>
<name>A0AAW1L6J1_POPJA</name>
<sequence length="170" mass="18632">MYGAHQCVYKGDRSKELLDQNRNSNETVNMRSLIVLFTVYICVSAQNVRVYRPQGGAVRSGGSEQTAAILRQTSELSPDGAYAWSYETENGIAAQEQGRGGEPSGTQAQGNFQYTSPEGIPVAVQYIADENGFQPQGDLLPTPPPIPEAILRSIEYNNAHPEAPVRRLQF</sequence>
<evidence type="ECO:0000256" key="2">
    <source>
        <dbReference type="PROSITE-ProRule" id="PRU00497"/>
    </source>
</evidence>
<dbReference type="InterPro" id="IPR050468">
    <property type="entry name" value="Cuticle_Struct_Prot"/>
</dbReference>
<evidence type="ECO:0000256" key="1">
    <source>
        <dbReference type="ARBA" id="ARBA00022460"/>
    </source>
</evidence>
<dbReference type="PROSITE" id="PS00233">
    <property type="entry name" value="CHIT_BIND_RR_1"/>
    <property type="match status" value="1"/>
</dbReference>
<dbReference type="PANTHER" id="PTHR10380:SF238">
    <property type="entry name" value="CUTICULAR PROTEIN 65EA-RELATED"/>
    <property type="match status" value="1"/>
</dbReference>
<protein>
    <submittedName>
        <fullName evidence="3">Insect cuticle protein</fullName>
    </submittedName>
</protein>
<evidence type="ECO:0000313" key="3">
    <source>
        <dbReference type="EMBL" id="KAK9729327.1"/>
    </source>
</evidence>
<dbReference type="GO" id="GO:0008010">
    <property type="term" value="F:structural constituent of chitin-based larval cuticle"/>
    <property type="evidence" value="ECO:0007669"/>
    <property type="project" value="TreeGrafter"/>
</dbReference>
<gene>
    <name evidence="3" type="ORF">QE152_g15994</name>
</gene>
<dbReference type="PROSITE" id="PS51155">
    <property type="entry name" value="CHIT_BIND_RR_2"/>
    <property type="match status" value="1"/>
</dbReference>
<dbReference type="EMBL" id="JASPKY010000161">
    <property type="protein sequence ID" value="KAK9729327.1"/>
    <property type="molecule type" value="Genomic_DNA"/>
</dbReference>
<comment type="caution">
    <text evidence="3">The sequence shown here is derived from an EMBL/GenBank/DDBJ whole genome shotgun (WGS) entry which is preliminary data.</text>
</comment>
<accession>A0AAW1L6J1</accession>
<dbReference type="InterPro" id="IPR000618">
    <property type="entry name" value="Insect_cuticle"/>
</dbReference>
<reference evidence="3 4" key="1">
    <citation type="journal article" date="2024" name="BMC Genomics">
        <title>De novo assembly and annotation of Popillia japonica's genome with initial clues to its potential as an invasive pest.</title>
        <authorList>
            <person name="Cucini C."/>
            <person name="Boschi S."/>
            <person name="Funari R."/>
            <person name="Cardaioli E."/>
            <person name="Iannotti N."/>
            <person name="Marturano G."/>
            <person name="Paoli F."/>
            <person name="Bruttini M."/>
            <person name="Carapelli A."/>
            <person name="Frati F."/>
            <person name="Nardi F."/>
        </authorList>
    </citation>
    <scope>NUCLEOTIDE SEQUENCE [LARGE SCALE GENOMIC DNA]</scope>
    <source>
        <strain evidence="3">DMR45628</strain>
    </source>
</reference>
<evidence type="ECO:0000313" key="4">
    <source>
        <dbReference type="Proteomes" id="UP001458880"/>
    </source>
</evidence>
<dbReference type="PANTHER" id="PTHR10380">
    <property type="entry name" value="CUTICLE PROTEIN"/>
    <property type="match status" value="1"/>
</dbReference>
<organism evidence="3 4">
    <name type="scientific">Popillia japonica</name>
    <name type="common">Japanese beetle</name>
    <dbReference type="NCBI Taxonomy" id="7064"/>
    <lineage>
        <taxon>Eukaryota</taxon>
        <taxon>Metazoa</taxon>
        <taxon>Ecdysozoa</taxon>
        <taxon>Arthropoda</taxon>
        <taxon>Hexapoda</taxon>
        <taxon>Insecta</taxon>
        <taxon>Pterygota</taxon>
        <taxon>Neoptera</taxon>
        <taxon>Endopterygota</taxon>
        <taxon>Coleoptera</taxon>
        <taxon>Polyphaga</taxon>
        <taxon>Scarabaeiformia</taxon>
        <taxon>Scarabaeidae</taxon>
        <taxon>Rutelinae</taxon>
        <taxon>Popillia</taxon>
    </lineage>
</organism>
<proteinExistence type="predicted"/>
<dbReference type="InterPro" id="IPR031311">
    <property type="entry name" value="CHIT_BIND_RR_consensus"/>
</dbReference>
<dbReference type="Proteomes" id="UP001458880">
    <property type="component" value="Unassembled WGS sequence"/>
</dbReference>
<keyword evidence="1 2" id="KW-0193">Cuticle</keyword>